<evidence type="ECO:0000313" key="2">
    <source>
        <dbReference type="EMBL" id="OCT72060.1"/>
    </source>
</evidence>
<dbReference type="EMBL" id="CM004478">
    <property type="protein sequence ID" value="OCT72060.1"/>
    <property type="molecule type" value="Genomic_DNA"/>
</dbReference>
<reference evidence="3" key="1">
    <citation type="journal article" date="2016" name="Nature">
        <title>Genome evolution in the allotetraploid frog Xenopus laevis.</title>
        <authorList>
            <person name="Session A.M."/>
            <person name="Uno Y."/>
            <person name="Kwon T."/>
            <person name="Chapman J.A."/>
            <person name="Toyoda A."/>
            <person name="Takahashi S."/>
            <person name="Fukui A."/>
            <person name="Hikosaka A."/>
            <person name="Suzuki A."/>
            <person name="Kondo M."/>
            <person name="van Heeringen S.J."/>
            <person name="Quigley I."/>
            <person name="Heinz S."/>
            <person name="Ogino H."/>
            <person name="Ochi H."/>
            <person name="Hellsten U."/>
            <person name="Lyons J.B."/>
            <person name="Simakov O."/>
            <person name="Putnam N."/>
            <person name="Stites J."/>
            <person name="Kuroki Y."/>
            <person name="Tanaka T."/>
            <person name="Michiue T."/>
            <person name="Watanabe M."/>
            <person name="Bogdanovic O."/>
            <person name="Lister R."/>
            <person name="Georgiou G."/>
            <person name="Paranjpe S.S."/>
            <person name="van Kruijsbergen I."/>
            <person name="Shu S."/>
            <person name="Carlson J."/>
            <person name="Kinoshita T."/>
            <person name="Ohta Y."/>
            <person name="Mawaribuchi S."/>
            <person name="Jenkins J."/>
            <person name="Grimwood J."/>
            <person name="Schmutz J."/>
            <person name="Mitros T."/>
            <person name="Mozaffari S.V."/>
            <person name="Suzuki Y."/>
            <person name="Haramoto Y."/>
            <person name="Yamamoto T.S."/>
            <person name="Takagi C."/>
            <person name="Heald R."/>
            <person name="Miller K."/>
            <person name="Haudenschild C."/>
            <person name="Kitzman J."/>
            <person name="Nakayama T."/>
            <person name="Izutsu Y."/>
            <person name="Robert J."/>
            <person name="Fortriede J."/>
            <person name="Burns K."/>
            <person name="Lotay V."/>
            <person name="Karimi K."/>
            <person name="Yasuoka Y."/>
            <person name="Dichmann D.S."/>
            <person name="Flajnik M.F."/>
            <person name="Houston D.W."/>
            <person name="Shendure J."/>
            <person name="DuPasquier L."/>
            <person name="Vize P.D."/>
            <person name="Zorn A.M."/>
            <person name="Ito M."/>
            <person name="Marcotte E.M."/>
            <person name="Wallingford J.B."/>
            <person name="Ito Y."/>
            <person name="Asashima M."/>
            <person name="Ueno N."/>
            <person name="Matsuda Y."/>
            <person name="Veenstra G.J."/>
            <person name="Fujiyama A."/>
            <person name="Harland R.M."/>
            <person name="Taira M."/>
            <person name="Rokhsar D.S."/>
        </authorList>
    </citation>
    <scope>NUCLEOTIDE SEQUENCE [LARGE SCALE GENOMIC DNA]</scope>
    <source>
        <strain evidence="3">J</strain>
    </source>
</reference>
<dbReference type="AlphaFoldDB" id="A0A974CG92"/>
<dbReference type="Proteomes" id="UP000694892">
    <property type="component" value="Chromosome 7L"/>
</dbReference>
<sequence length="76" mass="8718">MAKKQKKRRGGGEEYSVEPLQQGIEDHQAQSLNYCHYKRGMKMAEWKVTGGLAIMVFIVTEKTYTALTFTKSTYQP</sequence>
<protein>
    <submittedName>
        <fullName evidence="2">Uncharacterized protein</fullName>
    </submittedName>
</protein>
<organism evidence="2 3">
    <name type="scientific">Xenopus laevis</name>
    <name type="common">African clawed frog</name>
    <dbReference type="NCBI Taxonomy" id="8355"/>
    <lineage>
        <taxon>Eukaryota</taxon>
        <taxon>Metazoa</taxon>
        <taxon>Chordata</taxon>
        <taxon>Craniata</taxon>
        <taxon>Vertebrata</taxon>
        <taxon>Euteleostomi</taxon>
        <taxon>Amphibia</taxon>
        <taxon>Batrachia</taxon>
        <taxon>Anura</taxon>
        <taxon>Pipoidea</taxon>
        <taxon>Pipidae</taxon>
        <taxon>Xenopodinae</taxon>
        <taxon>Xenopus</taxon>
        <taxon>Xenopus</taxon>
    </lineage>
</organism>
<proteinExistence type="predicted"/>
<gene>
    <name evidence="2" type="ORF">XELAEV_18035037mg</name>
</gene>
<accession>A0A974CG92</accession>
<feature type="region of interest" description="Disordered" evidence="1">
    <location>
        <begin position="1"/>
        <end position="22"/>
    </location>
</feature>
<evidence type="ECO:0000313" key="3">
    <source>
        <dbReference type="Proteomes" id="UP000694892"/>
    </source>
</evidence>
<evidence type="ECO:0000256" key="1">
    <source>
        <dbReference type="SAM" id="MobiDB-lite"/>
    </source>
</evidence>
<name>A0A974CG92_XENLA</name>